<protein>
    <submittedName>
        <fullName evidence="3">YciI family protein</fullName>
    </submittedName>
</protein>
<evidence type="ECO:0000313" key="4">
    <source>
        <dbReference type="Proteomes" id="UP001629432"/>
    </source>
</evidence>
<dbReference type="Proteomes" id="UP001629432">
    <property type="component" value="Unassembled WGS sequence"/>
</dbReference>
<reference evidence="3 4" key="1">
    <citation type="journal article" date="2024" name="Chem. Sci.">
        <title>Discovery of megapolipeptins by genome mining of a Burkholderiales bacteria collection.</title>
        <authorList>
            <person name="Paulo B.S."/>
            <person name="Recchia M.J.J."/>
            <person name="Lee S."/>
            <person name="Fergusson C.H."/>
            <person name="Romanowski S.B."/>
            <person name="Hernandez A."/>
            <person name="Krull N."/>
            <person name="Liu D.Y."/>
            <person name="Cavanagh H."/>
            <person name="Bos A."/>
            <person name="Gray C.A."/>
            <person name="Murphy B.T."/>
            <person name="Linington R.G."/>
            <person name="Eustaquio A.S."/>
        </authorList>
    </citation>
    <scope>NUCLEOTIDE SEQUENCE [LARGE SCALE GENOMIC DNA]</scope>
    <source>
        <strain evidence="3 4">RL17-338-BIC-A</strain>
    </source>
</reference>
<dbReference type="PANTHER" id="PTHR33606">
    <property type="entry name" value="PROTEIN YCII"/>
    <property type="match status" value="1"/>
</dbReference>
<keyword evidence="4" id="KW-1185">Reference proteome</keyword>
<dbReference type="PANTHER" id="PTHR33606:SF3">
    <property type="entry name" value="PROTEIN YCII"/>
    <property type="match status" value="1"/>
</dbReference>
<dbReference type="Pfam" id="PF03795">
    <property type="entry name" value="YCII"/>
    <property type="match status" value="1"/>
</dbReference>
<dbReference type="SUPFAM" id="SSF54909">
    <property type="entry name" value="Dimeric alpha+beta barrel"/>
    <property type="match status" value="1"/>
</dbReference>
<dbReference type="EMBL" id="JAQQCF010000018">
    <property type="protein sequence ID" value="MFM0639065.1"/>
    <property type="molecule type" value="Genomic_DNA"/>
</dbReference>
<dbReference type="RefSeq" id="WP_408233450.1">
    <property type="nucleotide sequence ID" value="NZ_JAQQCF010000018.1"/>
</dbReference>
<proteinExistence type="inferred from homology"/>
<feature type="domain" description="YCII-related" evidence="2">
    <location>
        <begin position="1"/>
        <end position="86"/>
    </location>
</feature>
<evidence type="ECO:0000259" key="2">
    <source>
        <dbReference type="Pfam" id="PF03795"/>
    </source>
</evidence>
<evidence type="ECO:0000256" key="1">
    <source>
        <dbReference type="ARBA" id="ARBA00007689"/>
    </source>
</evidence>
<comment type="similarity">
    <text evidence="1">Belongs to the YciI family.</text>
</comment>
<dbReference type="InterPro" id="IPR051807">
    <property type="entry name" value="Sec-metab_biosynth-assoc"/>
</dbReference>
<organism evidence="3 4">
    <name type="scientific">Paraburkholderia metrosideri</name>
    <dbReference type="NCBI Taxonomy" id="580937"/>
    <lineage>
        <taxon>Bacteria</taxon>
        <taxon>Pseudomonadati</taxon>
        <taxon>Pseudomonadota</taxon>
        <taxon>Betaproteobacteria</taxon>
        <taxon>Burkholderiales</taxon>
        <taxon>Burkholderiaceae</taxon>
        <taxon>Paraburkholderia</taxon>
    </lineage>
</organism>
<accession>A0ABW9DVC5</accession>
<dbReference type="InterPro" id="IPR011008">
    <property type="entry name" value="Dimeric_a/b-barrel"/>
</dbReference>
<evidence type="ECO:0000313" key="3">
    <source>
        <dbReference type="EMBL" id="MFM0639065.1"/>
    </source>
</evidence>
<dbReference type="InterPro" id="IPR005545">
    <property type="entry name" value="YCII"/>
</dbReference>
<gene>
    <name evidence="3" type="ORF">PQQ63_20470</name>
</gene>
<comment type="caution">
    <text evidence="3">The sequence shown here is derived from an EMBL/GenBank/DDBJ whole genome shotgun (WGS) entry which is preliminary data.</text>
</comment>
<sequence>MQFIVYCLDHSQMAERRRAHFEEHKARLQASTLRALIAGPLIELDGTVSGSFFHYESDDIETVRRFVLDDPFNTAGIWKTVDIWRFENRADSH</sequence>
<name>A0ABW9DVC5_9BURK</name>
<dbReference type="Gene3D" id="3.30.70.1060">
    <property type="entry name" value="Dimeric alpha+beta barrel"/>
    <property type="match status" value="1"/>
</dbReference>